<dbReference type="InterPro" id="IPR011042">
    <property type="entry name" value="6-blade_b-propeller_TolB-like"/>
</dbReference>
<dbReference type="PANTHER" id="PTHR42060:SF3">
    <property type="entry name" value="SMP-30_GLUCONOLACTONASE_LRE-LIKE REGION DOMAIN-CONTAINING PROTEIN"/>
    <property type="match status" value="1"/>
</dbReference>
<evidence type="ECO:0008006" key="3">
    <source>
        <dbReference type="Google" id="ProtNLM"/>
    </source>
</evidence>
<dbReference type="SUPFAM" id="SSF63829">
    <property type="entry name" value="Calcium-dependent phosphotriesterase"/>
    <property type="match status" value="1"/>
</dbReference>
<evidence type="ECO:0000313" key="1">
    <source>
        <dbReference type="EMBL" id="KAF2655972.1"/>
    </source>
</evidence>
<feature type="non-terminal residue" evidence="1">
    <location>
        <position position="299"/>
    </location>
</feature>
<feature type="non-terminal residue" evidence="1">
    <location>
        <position position="1"/>
    </location>
</feature>
<dbReference type="AlphaFoldDB" id="A0A6A6T8J3"/>
<keyword evidence="2" id="KW-1185">Reference proteome</keyword>
<name>A0A6A6T8J3_9PLEO</name>
<gene>
    <name evidence="1" type="ORF">K491DRAFT_583606</name>
</gene>
<dbReference type="Proteomes" id="UP000799324">
    <property type="component" value="Unassembled WGS sequence"/>
</dbReference>
<accession>A0A6A6T8J3</accession>
<dbReference type="InterPro" id="IPR052998">
    <property type="entry name" value="Hetero-Diels-Alderase-like"/>
</dbReference>
<proteinExistence type="predicted"/>
<reference evidence="1" key="1">
    <citation type="journal article" date="2020" name="Stud. Mycol.">
        <title>101 Dothideomycetes genomes: a test case for predicting lifestyles and emergence of pathogens.</title>
        <authorList>
            <person name="Haridas S."/>
            <person name="Albert R."/>
            <person name="Binder M."/>
            <person name="Bloem J."/>
            <person name="Labutti K."/>
            <person name="Salamov A."/>
            <person name="Andreopoulos B."/>
            <person name="Baker S."/>
            <person name="Barry K."/>
            <person name="Bills G."/>
            <person name="Bluhm B."/>
            <person name="Cannon C."/>
            <person name="Castanera R."/>
            <person name="Culley D."/>
            <person name="Daum C."/>
            <person name="Ezra D."/>
            <person name="Gonzalez J."/>
            <person name="Henrissat B."/>
            <person name="Kuo A."/>
            <person name="Liang C."/>
            <person name="Lipzen A."/>
            <person name="Lutzoni F."/>
            <person name="Magnuson J."/>
            <person name="Mondo S."/>
            <person name="Nolan M."/>
            <person name="Ohm R."/>
            <person name="Pangilinan J."/>
            <person name="Park H.-J."/>
            <person name="Ramirez L."/>
            <person name="Alfaro M."/>
            <person name="Sun H."/>
            <person name="Tritt A."/>
            <person name="Yoshinaga Y."/>
            <person name="Zwiers L.-H."/>
            <person name="Turgeon B."/>
            <person name="Goodwin S."/>
            <person name="Spatafora J."/>
            <person name="Crous P."/>
            <person name="Grigoriev I."/>
        </authorList>
    </citation>
    <scope>NUCLEOTIDE SEQUENCE</scope>
    <source>
        <strain evidence="1">CBS 122681</strain>
    </source>
</reference>
<dbReference type="OrthoDB" id="9977941at2759"/>
<dbReference type="PANTHER" id="PTHR42060">
    <property type="entry name" value="NHL REPEAT-CONTAINING PROTEIN-RELATED"/>
    <property type="match status" value="1"/>
</dbReference>
<organism evidence="1 2">
    <name type="scientific">Lophiostoma macrostomum CBS 122681</name>
    <dbReference type="NCBI Taxonomy" id="1314788"/>
    <lineage>
        <taxon>Eukaryota</taxon>
        <taxon>Fungi</taxon>
        <taxon>Dikarya</taxon>
        <taxon>Ascomycota</taxon>
        <taxon>Pezizomycotina</taxon>
        <taxon>Dothideomycetes</taxon>
        <taxon>Pleosporomycetidae</taxon>
        <taxon>Pleosporales</taxon>
        <taxon>Lophiostomataceae</taxon>
        <taxon>Lophiostoma</taxon>
    </lineage>
</organism>
<evidence type="ECO:0000313" key="2">
    <source>
        <dbReference type="Proteomes" id="UP000799324"/>
    </source>
</evidence>
<dbReference type="Gene3D" id="2.120.10.30">
    <property type="entry name" value="TolB, C-terminal domain"/>
    <property type="match status" value="1"/>
</dbReference>
<protein>
    <recommendedName>
        <fullName evidence="3">SMP-30/Gluconolactonase/LRE-like region domain-containing protein</fullName>
    </recommendedName>
</protein>
<sequence length="299" mass="31240">PRTVYQFPKPTWIENIIATRSGSLLVTLINPGEVHLVDPSANTSSLVHAFAEQNATLGITEYAPDVFAVVAGNFTYADVTTEAGSWSIWSLDVRNGTSQPLVSKIVDVPASQLLNGLAALDATTLFVADSGLGHILQVDIAAGTYRVALDHPSMKVVPGKAFGLGVNGLKVNGGYVYYTNSGANSLTRVPVDNTGAVVGAYETLASNYTALADDIGVTDDGAVFSNDEANNRVLRVEPNGHIEVIAGGLNSSVIPNPTSLTLGRTWHDRNFVYVGTTGGVGAPINGTFTEGAKVVAVQI</sequence>
<dbReference type="EMBL" id="MU004342">
    <property type="protein sequence ID" value="KAF2655972.1"/>
    <property type="molecule type" value="Genomic_DNA"/>
</dbReference>